<protein>
    <submittedName>
        <fullName evidence="1">Uncharacterized protein</fullName>
    </submittedName>
</protein>
<accession>A0A5C5XTW0</accession>
<keyword evidence="2" id="KW-1185">Reference proteome</keyword>
<evidence type="ECO:0000313" key="1">
    <source>
        <dbReference type="EMBL" id="TWT66667.1"/>
    </source>
</evidence>
<evidence type="ECO:0000313" key="2">
    <source>
        <dbReference type="Proteomes" id="UP000318053"/>
    </source>
</evidence>
<proteinExistence type="predicted"/>
<name>A0A5C5XTW0_9BACT</name>
<organism evidence="1 2">
    <name type="scientific">Allorhodopirellula solitaria</name>
    <dbReference type="NCBI Taxonomy" id="2527987"/>
    <lineage>
        <taxon>Bacteria</taxon>
        <taxon>Pseudomonadati</taxon>
        <taxon>Planctomycetota</taxon>
        <taxon>Planctomycetia</taxon>
        <taxon>Pirellulales</taxon>
        <taxon>Pirellulaceae</taxon>
        <taxon>Allorhodopirellula</taxon>
    </lineage>
</organism>
<comment type="caution">
    <text evidence="1">The sequence shown here is derived from an EMBL/GenBank/DDBJ whole genome shotgun (WGS) entry which is preliminary data.</text>
</comment>
<gene>
    <name evidence="1" type="ORF">CA85_27640</name>
</gene>
<dbReference type="Proteomes" id="UP000318053">
    <property type="component" value="Unassembled WGS sequence"/>
</dbReference>
<dbReference type="EMBL" id="SJPK01000005">
    <property type="protein sequence ID" value="TWT66667.1"/>
    <property type="molecule type" value="Genomic_DNA"/>
</dbReference>
<sequence length="89" mass="9476">MRSSQRHLRLFGDDGASTLKWGAAPVVNDLQLHSALALESRVLSGGVRLHSNERLFSIIPDGILVGIEQLAASSNTTLTSPPFLSVPSP</sequence>
<reference evidence="1 2" key="1">
    <citation type="submission" date="2019-02" db="EMBL/GenBank/DDBJ databases">
        <title>Deep-cultivation of Planctomycetes and their phenomic and genomic characterization uncovers novel biology.</title>
        <authorList>
            <person name="Wiegand S."/>
            <person name="Jogler M."/>
            <person name="Boedeker C."/>
            <person name="Pinto D."/>
            <person name="Vollmers J."/>
            <person name="Rivas-Marin E."/>
            <person name="Kohn T."/>
            <person name="Peeters S.H."/>
            <person name="Heuer A."/>
            <person name="Rast P."/>
            <person name="Oberbeckmann S."/>
            <person name="Bunk B."/>
            <person name="Jeske O."/>
            <person name="Meyerdierks A."/>
            <person name="Storesund J.E."/>
            <person name="Kallscheuer N."/>
            <person name="Luecker S."/>
            <person name="Lage O.M."/>
            <person name="Pohl T."/>
            <person name="Merkel B.J."/>
            <person name="Hornburger P."/>
            <person name="Mueller R.-W."/>
            <person name="Bruemmer F."/>
            <person name="Labrenz M."/>
            <person name="Spormann A.M."/>
            <person name="Op Den Camp H."/>
            <person name="Overmann J."/>
            <person name="Amann R."/>
            <person name="Jetten M.S.M."/>
            <person name="Mascher T."/>
            <person name="Medema M.H."/>
            <person name="Devos D.P."/>
            <person name="Kaster A.-K."/>
            <person name="Ovreas L."/>
            <person name="Rohde M."/>
            <person name="Galperin M.Y."/>
            <person name="Jogler C."/>
        </authorList>
    </citation>
    <scope>NUCLEOTIDE SEQUENCE [LARGE SCALE GENOMIC DNA]</scope>
    <source>
        <strain evidence="1 2">CA85</strain>
    </source>
</reference>
<dbReference type="AlphaFoldDB" id="A0A5C5XTW0"/>